<keyword evidence="3" id="KW-1185">Reference proteome</keyword>
<dbReference type="PANTHER" id="PTHR22876:SF5">
    <property type="entry name" value="CHROMOSOME 9 OPEN READING FRAME 85"/>
    <property type="match status" value="1"/>
</dbReference>
<evidence type="ECO:0000313" key="2">
    <source>
        <dbReference type="EMBL" id="CAD5124381.1"/>
    </source>
</evidence>
<sequence>MSSQKGNLKKSGPPKHQNKTAFKNSMHDTSKKTKELNSMSISGCCKKCQEILEWRIKYKKYKPLTQPKKCVRCNEKTVKRAYFISCDKCIKEREECGKCGKNKEDLSLPEESSQEASRQESELHQELRNLTERQRRSFFRNEEKGNFKEEICSKSTIDH</sequence>
<accession>A0A7I8W890</accession>
<gene>
    <name evidence="2" type="ORF">DGYR_LOCUS11930</name>
</gene>
<feature type="region of interest" description="Disordered" evidence="1">
    <location>
        <begin position="1"/>
        <end position="34"/>
    </location>
</feature>
<protein>
    <submittedName>
        <fullName evidence="2">DgyrCDS12670</fullName>
    </submittedName>
</protein>
<proteinExistence type="predicted"/>
<dbReference type="EMBL" id="CAJFCJ010000020">
    <property type="protein sequence ID" value="CAD5124381.1"/>
    <property type="molecule type" value="Genomic_DNA"/>
</dbReference>
<dbReference type="Pfam" id="PF10217">
    <property type="entry name" value="DUF2039"/>
    <property type="match status" value="1"/>
</dbReference>
<name>A0A7I8W890_9ANNE</name>
<reference evidence="2 3" key="1">
    <citation type="submission" date="2020-08" db="EMBL/GenBank/DDBJ databases">
        <authorList>
            <person name="Hejnol A."/>
        </authorList>
    </citation>
    <scope>NUCLEOTIDE SEQUENCE [LARGE SCALE GENOMIC DNA]</scope>
</reference>
<evidence type="ECO:0000313" key="3">
    <source>
        <dbReference type="Proteomes" id="UP000549394"/>
    </source>
</evidence>
<dbReference type="PANTHER" id="PTHR22876">
    <property type="entry name" value="ZGC:101016"/>
    <property type="match status" value="1"/>
</dbReference>
<feature type="compositionally biased region" description="Basic and acidic residues" evidence="1">
    <location>
        <begin position="117"/>
        <end position="129"/>
    </location>
</feature>
<dbReference type="OrthoDB" id="250548at2759"/>
<feature type="region of interest" description="Disordered" evidence="1">
    <location>
        <begin position="100"/>
        <end position="129"/>
    </location>
</feature>
<dbReference type="InterPro" id="IPR019351">
    <property type="entry name" value="DUF2039"/>
</dbReference>
<dbReference type="AlphaFoldDB" id="A0A7I8W890"/>
<comment type="caution">
    <text evidence="2">The sequence shown here is derived from an EMBL/GenBank/DDBJ whole genome shotgun (WGS) entry which is preliminary data.</text>
</comment>
<feature type="compositionally biased region" description="Basic and acidic residues" evidence="1">
    <location>
        <begin position="25"/>
        <end position="34"/>
    </location>
</feature>
<dbReference type="Proteomes" id="UP000549394">
    <property type="component" value="Unassembled WGS sequence"/>
</dbReference>
<evidence type="ECO:0000256" key="1">
    <source>
        <dbReference type="SAM" id="MobiDB-lite"/>
    </source>
</evidence>
<organism evidence="2 3">
    <name type="scientific">Dimorphilus gyrociliatus</name>
    <dbReference type="NCBI Taxonomy" id="2664684"/>
    <lineage>
        <taxon>Eukaryota</taxon>
        <taxon>Metazoa</taxon>
        <taxon>Spiralia</taxon>
        <taxon>Lophotrochozoa</taxon>
        <taxon>Annelida</taxon>
        <taxon>Polychaeta</taxon>
        <taxon>Polychaeta incertae sedis</taxon>
        <taxon>Dinophilidae</taxon>
        <taxon>Dimorphilus</taxon>
    </lineage>
</organism>